<organism evidence="10 11">
    <name type="scientific">Acrocarpospora macrocephala</name>
    <dbReference type="NCBI Taxonomy" id="150177"/>
    <lineage>
        <taxon>Bacteria</taxon>
        <taxon>Bacillati</taxon>
        <taxon>Actinomycetota</taxon>
        <taxon>Actinomycetes</taxon>
        <taxon>Streptosporangiales</taxon>
        <taxon>Streptosporangiaceae</taxon>
        <taxon>Acrocarpospora</taxon>
    </lineage>
</organism>
<evidence type="ECO:0000256" key="7">
    <source>
        <dbReference type="RuleBase" id="RU363032"/>
    </source>
</evidence>
<dbReference type="InterPro" id="IPR050366">
    <property type="entry name" value="BP-dependent_transpt_permease"/>
</dbReference>
<accession>A0A5M3WJL2</accession>
<name>A0A5M3WJL2_9ACTN</name>
<evidence type="ECO:0000313" key="10">
    <source>
        <dbReference type="EMBL" id="GES09367.1"/>
    </source>
</evidence>
<evidence type="ECO:0000256" key="2">
    <source>
        <dbReference type="ARBA" id="ARBA00022448"/>
    </source>
</evidence>
<dbReference type="InterPro" id="IPR000515">
    <property type="entry name" value="MetI-like"/>
</dbReference>
<dbReference type="InterPro" id="IPR025966">
    <property type="entry name" value="OppC_N"/>
</dbReference>
<feature type="transmembrane region" description="Helical" evidence="7">
    <location>
        <begin position="42"/>
        <end position="63"/>
    </location>
</feature>
<gene>
    <name evidence="10" type="primary">dppC_2</name>
    <name evidence="10" type="ORF">Amac_029630</name>
</gene>
<keyword evidence="3" id="KW-1003">Cell membrane</keyword>
<evidence type="ECO:0000256" key="8">
    <source>
        <dbReference type="SAM" id="MobiDB-lite"/>
    </source>
</evidence>
<feature type="compositionally biased region" description="Low complexity" evidence="8">
    <location>
        <begin position="1"/>
        <end position="13"/>
    </location>
</feature>
<dbReference type="Pfam" id="PF12911">
    <property type="entry name" value="OppC_N"/>
    <property type="match status" value="1"/>
</dbReference>
<feature type="transmembrane region" description="Helical" evidence="7">
    <location>
        <begin position="105"/>
        <end position="131"/>
    </location>
</feature>
<keyword evidence="5 7" id="KW-1133">Transmembrane helix</keyword>
<dbReference type="SUPFAM" id="SSF161098">
    <property type="entry name" value="MetI-like"/>
    <property type="match status" value="1"/>
</dbReference>
<evidence type="ECO:0000256" key="3">
    <source>
        <dbReference type="ARBA" id="ARBA00022475"/>
    </source>
</evidence>
<keyword evidence="6 7" id="KW-0472">Membrane</keyword>
<dbReference type="Gene3D" id="1.10.3720.10">
    <property type="entry name" value="MetI-like"/>
    <property type="match status" value="1"/>
</dbReference>
<evidence type="ECO:0000259" key="9">
    <source>
        <dbReference type="PROSITE" id="PS50928"/>
    </source>
</evidence>
<proteinExistence type="inferred from homology"/>
<dbReference type="InterPro" id="IPR035906">
    <property type="entry name" value="MetI-like_sf"/>
</dbReference>
<comment type="subcellular location">
    <subcellularLocation>
        <location evidence="1 7">Cell membrane</location>
        <topology evidence="1 7">Multi-pass membrane protein</topology>
    </subcellularLocation>
</comment>
<evidence type="ECO:0000256" key="4">
    <source>
        <dbReference type="ARBA" id="ARBA00022692"/>
    </source>
</evidence>
<dbReference type="EMBL" id="BLAE01000015">
    <property type="protein sequence ID" value="GES09367.1"/>
    <property type="molecule type" value="Genomic_DNA"/>
</dbReference>
<evidence type="ECO:0000313" key="11">
    <source>
        <dbReference type="Proteomes" id="UP000331127"/>
    </source>
</evidence>
<feature type="region of interest" description="Disordered" evidence="8">
    <location>
        <begin position="1"/>
        <end position="25"/>
    </location>
</feature>
<dbReference type="GO" id="GO:0055085">
    <property type="term" value="P:transmembrane transport"/>
    <property type="evidence" value="ECO:0007669"/>
    <property type="project" value="InterPro"/>
</dbReference>
<feature type="domain" description="ABC transmembrane type-1" evidence="9">
    <location>
        <begin position="103"/>
        <end position="292"/>
    </location>
</feature>
<dbReference type="AlphaFoldDB" id="A0A5M3WJL2"/>
<comment type="similarity">
    <text evidence="7">Belongs to the binding-protein-dependent transport system permease family.</text>
</comment>
<dbReference type="GO" id="GO:0005886">
    <property type="term" value="C:plasma membrane"/>
    <property type="evidence" value="ECO:0007669"/>
    <property type="project" value="UniProtKB-SubCell"/>
</dbReference>
<dbReference type="PANTHER" id="PTHR43386">
    <property type="entry name" value="OLIGOPEPTIDE TRANSPORT SYSTEM PERMEASE PROTEIN APPC"/>
    <property type="match status" value="1"/>
</dbReference>
<dbReference type="RefSeq" id="WP_155354911.1">
    <property type="nucleotide sequence ID" value="NZ_BAAAHL010000069.1"/>
</dbReference>
<evidence type="ECO:0000256" key="1">
    <source>
        <dbReference type="ARBA" id="ARBA00004651"/>
    </source>
</evidence>
<evidence type="ECO:0000256" key="6">
    <source>
        <dbReference type="ARBA" id="ARBA00023136"/>
    </source>
</evidence>
<feature type="transmembrane region" description="Helical" evidence="7">
    <location>
        <begin position="152"/>
        <end position="177"/>
    </location>
</feature>
<reference evidence="10 11" key="1">
    <citation type="submission" date="2019-10" db="EMBL/GenBank/DDBJ databases">
        <title>Whole genome shotgun sequence of Acrocarpospora macrocephala NBRC 16266.</title>
        <authorList>
            <person name="Ichikawa N."/>
            <person name="Kimura A."/>
            <person name="Kitahashi Y."/>
            <person name="Komaki H."/>
            <person name="Oguchi A."/>
        </authorList>
    </citation>
    <scope>NUCLEOTIDE SEQUENCE [LARGE SCALE GENOMIC DNA]</scope>
    <source>
        <strain evidence="10 11">NBRC 16266</strain>
    </source>
</reference>
<dbReference type="OrthoDB" id="6637947at2"/>
<dbReference type="Proteomes" id="UP000331127">
    <property type="component" value="Unassembled WGS sequence"/>
</dbReference>
<evidence type="ECO:0000256" key="5">
    <source>
        <dbReference type="ARBA" id="ARBA00022989"/>
    </source>
</evidence>
<comment type="caution">
    <text evidence="10">The sequence shown here is derived from an EMBL/GenBank/DDBJ whole genome shotgun (WGS) entry which is preliminary data.</text>
</comment>
<dbReference type="PANTHER" id="PTHR43386:SF25">
    <property type="entry name" value="PEPTIDE ABC TRANSPORTER PERMEASE PROTEIN"/>
    <property type="match status" value="1"/>
</dbReference>
<dbReference type="PROSITE" id="PS50928">
    <property type="entry name" value="ABC_TM1"/>
    <property type="match status" value="1"/>
</dbReference>
<feature type="transmembrane region" description="Helical" evidence="7">
    <location>
        <begin position="269"/>
        <end position="291"/>
    </location>
</feature>
<keyword evidence="11" id="KW-1185">Reference proteome</keyword>
<protein>
    <submittedName>
        <fullName evidence="10">Glutathione ABC transporter permease GsiD</fullName>
    </submittedName>
</protein>
<dbReference type="CDD" id="cd06261">
    <property type="entry name" value="TM_PBP2"/>
    <property type="match status" value="1"/>
</dbReference>
<dbReference type="Pfam" id="PF00528">
    <property type="entry name" value="BPD_transp_1"/>
    <property type="match status" value="1"/>
</dbReference>
<keyword evidence="2 7" id="KW-0813">Transport</keyword>
<sequence length="306" mass="32224">MTTKNAATGTATGPEPRSGGPERRLHAGAIRRMVRRFRRQRAPMVALGFLALLVLSVVAAPLISPYDPLEQHLAAVLQGPSAEYWFGTDELGRDLFSRVLDGGRVSLLGAVQALVVGLAIGLPLGLLAGYFSGVTDMIVMRFTDALMSFPPLVMMLAIVAALGPNLTNAMLALGVVFAPRFIRLVRGVVLALREEPYIEAARSIGVAAPSIIVRHIIPNALPPLIVQVSLATGFAILAEASLSFLGLGVQPPQASWGSMLSQGFSSLGQSPTMIVFPGVAIALTVLACNVVGDGLRESIGREVRSE</sequence>
<keyword evidence="4 7" id="KW-0812">Transmembrane</keyword>